<accession>A0A1H4EMD7</accession>
<evidence type="ECO:0000259" key="9">
    <source>
        <dbReference type="PROSITE" id="PS52035"/>
    </source>
</evidence>
<dbReference type="GO" id="GO:0005615">
    <property type="term" value="C:extracellular space"/>
    <property type="evidence" value="ECO:0007669"/>
    <property type="project" value="TreeGrafter"/>
</dbReference>
<dbReference type="PANTHER" id="PTHR11705">
    <property type="entry name" value="PROTEASE FAMILY M14 CARBOXYPEPTIDASE A,B"/>
    <property type="match status" value="1"/>
</dbReference>
<dbReference type="EMBL" id="FNRM01000007">
    <property type="protein sequence ID" value="SEA86191.1"/>
    <property type="molecule type" value="Genomic_DNA"/>
</dbReference>
<dbReference type="GO" id="GO:0006508">
    <property type="term" value="P:proteolysis"/>
    <property type="evidence" value="ECO:0007669"/>
    <property type="project" value="UniProtKB-KW"/>
</dbReference>
<feature type="signal peptide" evidence="8">
    <location>
        <begin position="1"/>
        <end position="18"/>
    </location>
</feature>
<keyword evidence="5" id="KW-0862">Zinc</keyword>
<evidence type="ECO:0000256" key="6">
    <source>
        <dbReference type="ARBA" id="ARBA00023049"/>
    </source>
</evidence>
<keyword evidence="8" id="KW-0732">Signal</keyword>
<dbReference type="SUPFAM" id="SSF53187">
    <property type="entry name" value="Zn-dependent exopeptidases"/>
    <property type="match status" value="1"/>
</dbReference>
<organism evidence="10 11">
    <name type="scientific">Alkalimonas amylolytica</name>
    <dbReference type="NCBI Taxonomy" id="152573"/>
    <lineage>
        <taxon>Bacteria</taxon>
        <taxon>Pseudomonadati</taxon>
        <taxon>Pseudomonadota</taxon>
        <taxon>Gammaproteobacteria</taxon>
        <taxon>Alkalimonas</taxon>
    </lineage>
</organism>
<dbReference type="OrthoDB" id="9758209at2"/>
<keyword evidence="6" id="KW-0482">Metalloprotease</keyword>
<evidence type="ECO:0000256" key="8">
    <source>
        <dbReference type="SAM" id="SignalP"/>
    </source>
</evidence>
<dbReference type="SUPFAM" id="SSF52317">
    <property type="entry name" value="Class I glutamine amidotransferase-like"/>
    <property type="match status" value="1"/>
</dbReference>
<evidence type="ECO:0000313" key="11">
    <source>
        <dbReference type="Proteomes" id="UP000198773"/>
    </source>
</evidence>
<dbReference type="Proteomes" id="UP000198773">
    <property type="component" value="Unassembled WGS sequence"/>
</dbReference>
<dbReference type="GO" id="GO:0008270">
    <property type="term" value="F:zinc ion binding"/>
    <property type="evidence" value="ECO:0007669"/>
    <property type="project" value="InterPro"/>
</dbReference>
<gene>
    <name evidence="10" type="ORF">SAMN04488051_107139</name>
</gene>
<dbReference type="AlphaFoldDB" id="A0A1H4EMD7"/>
<keyword evidence="10" id="KW-0121">Carboxypeptidase</keyword>
<name>A0A1H4EMD7_ALKAM</name>
<dbReference type="Gene3D" id="3.40.630.10">
    <property type="entry name" value="Zn peptidases"/>
    <property type="match status" value="1"/>
</dbReference>
<dbReference type="InterPro" id="IPR029062">
    <property type="entry name" value="Class_I_gatase-like"/>
</dbReference>
<proteinExistence type="inferred from homology"/>
<evidence type="ECO:0000256" key="7">
    <source>
        <dbReference type="PROSITE-ProRule" id="PRU01379"/>
    </source>
</evidence>
<dbReference type="RefSeq" id="WP_091344134.1">
    <property type="nucleotide sequence ID" value="NZ_FNRM01000007.1"/>
</dbReference>
<dbReference type="SMART" id="SM00631">
    <property type="entry name" value="Zn_pept"/>
    <property type="match status" value="1"/>
</dbReference>
<evidence type="ECO:0000256" key="4">
    <source>
        <dbReference type="ARBA" id="ARBA00022801"/>
    </source>
</evidence>
<evidence type="ECO:0000256" key="3">
    <source>
        <dbReference type="ARBA" id="ARBA00022670"/>
    </source>
</evidence>
<dbReference type="Pfam" id="PF00246">
    <property type="entry name" value="Peptidase_M14"/>
    <property type="match status" value="1"/>
</dbReference>
<feature type="chain" id="PRO_5011610353" evidence="8">
    <location>
        <begin position="19"/>
        <end position="848"/>
    </location>
</feature>
<evidence type="ECO:0000256" key="2">
    <source>
        <dbReference type="ARBA" id="ARBA00005988"/>
    </source>
</evidence>
<dbReference type="InterPro" id="IPR000834">
    <property type="entry name" value="Peptidase_M14"/>
</dbReference>
<reference evidence="10 11" key="1">
    <citation type="submission" date="2016-10" db="EMBL/GenBank/DDBJ databases">
        <authorList>
            <person name="de Groot N.N."/>
        </authorList>
    </citation>
    <scope>NUCLEOTIDE SEQUENCE [LARGE SCALE GENOMIC DNA]</scope>
    <source>
        <strain evidence="10 11">CGMCC 1.3430</strain>
    </source>
</reference>
<comment type="cofactor">
    <cofactor evidence="1">
        <name>Zn(2+)</name>
        <dbReference type="ChEBI" id="CHEBI:29105"/>
    </cofactor>
</comment>
<dbReference type="STRING" id="152573.SAMN04488051_107139"/>
<keyword evidence="3" id="KW-0645">Protease</keyword>
<feature type="domain" description="Peptidase M14" evidence="9">
    <location>
        <begin position="43"/>
        <end position="338"/>
    </location>
</feature>
<keyword evidence="4" id="KW-0378">Hydrolase</keyword>
<evidence type="ECO:0000256" key="1">
    <source>
        <dbReference type="ARBA" id="ARBA00001947"/>
    </source>
</evidence>
<dbReference type="PANTHER" id="PTHR11705:SF143">
    <property type="entry name" value="SLL0236 PROTEIN"/>
    <property type="match status" value="1"/>
</dbReference>
<dbReference type="GO" id="GO:0004181">
    <property type="term" value="F:metallocarboxypeptidase activity"/>
    <property type="evidence" value="ECO:0007669"/>
    <property type="project" value="InterPro"/>
</dbReference>
<comment type="caution">
    <text evidence="7">Lacks conserved residue(s) required for the propagation of feature annotation.</text>
</comment>
<sequence length="848" mass="96206">MKKILLLLLLACSLPAVAVWPEASFDADVPRPEQTAGFAMGEWHWRHDQIQHYFERLAAHSALATLQVIGYSHERRPLLQLVVSSEQNLARLDSIRQQNLAQSQGQTLAEDAPVIIWLGYGVHGNEPSATHAAVALAYYLTAVQSSEVEQWLDEAVIIIQPSLNPDGHDRFSHWVNMHRGKTPVADPQHREHVEPWPNGRPNHYWFDLNRDWLLLQHPESQARISEYHRWLPQVLGDFHEMGTNSTYFFQPGIPSRNYPLTPERNFELTRTLAEFHAASLDQAKELYYTEESFDDFYIGKGSTYPDVTGGIGILYEQASSRGHVQESIHGLLTFERTIRNQLLTSLSTIRGAVEYRSELQRYQQDFFRLGQTEARQESFRGYMLTEVDDKTRLHALLRLLRQHQIEAFPLQRDWQDGQYSYKAGESYFVPLQQAQYRLLKGAFSTRKNFPDNTFYDVSSWTLPYAYNIEYRQVQRDPARALANEPWVEAVQSVPAPEAGAYAYAFGWQDQKAPLLLQALLAEGVVARMAQADFTAITNDGPQSFVAGSVLIPAGLQQESDWFARLQAAQQRFALPVFAIQTGLTPAGSDLGSFRFVPVQLPQVLLIAGPGINSTEAGELWYNLERLAGISPSMVEPERFSRIDLSRYSHIILPDGSYQQWNSAEQEALRRWLNDGGIVWGQKRAVSWLVQHELLQAQVWQPAEMNRMISHQQLRYSDQEALAARQRIAGAIFEAELDRSHPLTFGLPRDRLPLFKNSTLLLQPSHAPFVNVALYSEQPHLAGYTAPEFVPRIGQAAALLAHNHGRGRVIAMTDNPVFRGYFKGSSRLLVNAIYLGHSFSAQSQAEDDE</sequence>
<keyword evidence="11" id="KW-1185">Reference proteome</keyword>
<protein>
    <submittedName>
        <fullName evidence="10">Zinc carboxypeptidase</fullName>
    </submittedName>
</protein>
<evidence type="ECO:0000313" key="10">
    <source>
        <dbReference type="EMBL" id="SEA86191.1"/>
    </source>
</evidence>
<evidence type="ECO:0000256" key="5">
    <source>
        <dbReference type="ARBA" id="ARBA00022833"/>
    </source>
</evidence>
<comment type="similarity">
    <text evidence="2 7">Belongs to the peptidase M14 family.</text>
</comment>
<dbReference type="PROSITE" id="PS52035">
    <property type="entry name" value="PEPTIDASE_M14"/>
    <property type="match status" value="1"/>
</dbReference>
<dbReference type="CDD" id="cd03128">
    <property type="entry name" value="GAT_1"/>
    <property type="match status" value="1"/>
</dbReference>